<comment type="caution">
    <text evidence="2">The sequence shown here is derived from an EMBL/GenBank/DDBJ whole genome shotgun (WGS) entry which is preliminary data.</text>
</comment>
<dbReference type="SUPFAM" id="SSF89550">
    <property type="entry name" value="PHP domain-like"/>
    <property type="match status" value="1"/>
</dbReference>
<proteinExistence type="predicted"/>
<dbReference type="GO" id="GO:0008270">
    <property type="term" value="F:zinc ion binding"/>
    <property type="evidence" value="ECO:0007669"/>
    <property type="project" value="TreeGrafter"/>
</dbReference>
<accession>A0A9D1CUW6</accession>
<sequence length="239" mass="26186">MKIIADTHTHTVASTHAYSTAQEMITAAKEKGLYAIALTDHAYRMPGAPGEWFFENLHAIPSTLYGVRVLRGMEANVIDFNGNLDAPQNIQKSMEWIVASIHGLLLDGEPSYEACTQLWLRVAENPHVRVIGHSGAPAYAYDYEKVIPQFAAQGKLIEINNATFRVRKSSVENCMKIAKACKKAGAYIVVNSDAHFSTAVGNADLALAMLAEIDFPQELVVNADTGRFKDYLRACGISL</sequence>
<dbReference type="Gene3D" id="3.20.20.140">
    <property type="entry name" value="Metal-dependent hydrolases"/>
    <property type="match status" value="1"/>
</dbReference>
<dbReference type="GO" id="GO:0005829">
    <property type="term" value="C:cytosol"/>
    <property type="evidence" value="ECO:0007669"/>
    <property type="project" value="TreeGrafter"/>
</dbReference>
<dbReference type="GO" id="GO:0042578">
    <property type="term" value="F:phosphoric ester hydrolase activity"/>
    <property type="evidence" value="ECO:0007669"/>
    <property type="project" value="TreeGrafter"/>
</dbReference>
<dbReference type="AlphaFoldDB" id="A0A9D1CUW6"/>
<reference evidence="2" key="2">
    <citation type="journal article" date="2021" name="PeerJ">
        <title>Extensive microbial diversity within the chicken gut microbiome revealed by metagenomics and culture.</title>
        <authorList>
            <person name="Gilroy R."/>
            <person name="Ravi A."/>
            <person name="Getino M."/>
            <person name="Pursley I."/>
            <person name="Horton D.L."/>
            <person name="Alikhan N.F."/>
            <person name="Baker D."/>
            <person name="Gharbi K."/>
            <person name="Hall N."/>
            <person name="Watson M."/>
            <person name="Adriaenssens E.M."/>
            <person name="Foster-Nyarko E."/>
            <person name="Jarju S."/>
            <person name="Secka A."/>
            <person name="Antonio M."/>
            <person name="Oren A."/>
            <person name="Chaudhuri R.R."/>
            <person name="La Ragione R."/>
            <person name="Hildebrand F."/>
            <person name="Pallen M.J."/>
        </authorList>
    </citation>
    <scope>NUCLEOTIDE SEQUENCE</scope>
    <source>
        <strain evidence="2">ChiSjej1B19-3389</strain>
    </source>
</reference>
<evidence type="ECO:0000313" key="3">
    <source>
        <dbReference type="Proteomes" id="UP000886787"/>
    </source>
</evidence>
<dbReference type="SMART" id="SM00481">
    <property type="entry name" value="POLIIIAc"/>
    <property type="match status" value="1"/>
</dbReference>
<dbReference type="InterPro" id="IPR016195">
    <property type="entry name" value="Pol/histidinol_Pase-like"/>
</dbReference>
<dbReference type="PANTHER" id="PTHR36928:SF1">
    <property type="entry name" value="PHOSPHATASE YCDX-RELATED"/>
    <property type="match status" value="1"/>
</dbReference>
<gene>
    <name evidence="2" type="ORF">IAD32_00940</name>
</gene>
<organism evidence="2 3">
    <name type="scientific">Candidatus Scatavimonas merdigallinarum</name>
    <dbReference type="NCBI Taxonomy" id="2840914"/>
    <lineage>
        <taxon>Bacteria</taxon>
        <taxon>Bacillati</taxon>
        <taxon>Bacillota</taxon>
        <taxon>Clostridia</taxon>
        <taxon>Eubacteriales</taxon>
        <taxon>Oscillospiraceae</taxon>
        <taxon>Oscillospiraceae incertae sedis</taxon>
        <taxon>Candidatus Scatavimonas</taxon>
    </lineage>
</organism>
<evidence type="ECO:0000313" key="2">
    <source>
        <dbReference type="EMBL" id="HIQ79835.1"/>
    </source>
</evidence>
<dbReference type="EMBL" id="DVFW01000006">
    <property type="protein sequence ID" value="HIQ79835.1"/>
    <property type="molecule type" value="Genomic_DNA"/>
</dbReference>
<evidence type="ECO:0000259" key="1">
    <source>
        <dbReference type="SMART" id="SM00481"/>
    </source>
</evidence>
<dbReference type="CDD" id="cd07437">
    <property type="entry name" value="PHP_HisPPase_Ycdx_like"/>
    <property type="match status" value="1"/>
</dbReference>
<dbReference type="Pfam" id="PF02811">
    <property type="entry name" value="PHP"/>
    <property type="match status" value="1"/>
</dbReference>
<reference evidence="2" key="1">
    <citation type="submission" date="2020-10" db="EMBL/GenBank/DDBJ databases">
        <authorList>
            <person name="Gilroy R."/>
        </authorList>
    </citation>
    <scope>NUCLEOTIDE SEQUENCE</scope>
    <source>
        <strain evidence="2">ChiSjej1B19-3389</strain>
    </source>
</reference>
<dbReference type="Proteomes" id="UP000886787">
    <property type="component" value="Unassembled WGS sequence"/>
</dbReference>
<dbReference type="InterPro" id="IPR004013">
    <property type="entry name" value="PHP_dom"/>
</dbReference>
<feature type="domain" description="Polymerase/histidinol phosphatase N-terminal" evidence="1">
    <location>
        <begin position="5"/>
        <end position="79"/>
    </location>
</feature>
<name>A0A9D1CUW6_9FIRM</name>
<dbReference type="InterPro" id="IPR050243">
    <property type="entry name" value="PHP_phosphatase"/>
</dbReference>
<dbReference type="PANTHER" id="PTHR36928">
    <property type="entry name" value="PHOSPHATASE YCDX-RELATED"/>
    <property type="match status" value="1"/>
</dbReference>
<dbReference type="InterPro" id="IPR003141">
    <property type="entry name" value="Pol/His_phosphatase_N"/>
</dbReference>
<dbReference type="NCBIfam" id="NF006702">
    <property type="entry name" value="PRK09248.1"/>
    <property type="match status" value="1"/>
</dbReference>
<protein>
    <submittedName>
        <fullName evidence="2">Phosphatase</fullName>
    </submittedName>
</protein>